<comment type="similarity">
    <text evidence="1">Belongs to the peptidase C40 family.</text>
</comment>
<sequence>MLDGFLAYLGAQVGCSLYVWGAQGETDITERWIRTRESSEANVQRVLRLWKTLKEQGVSPIAAYDCSGLIMHYLKDMTGFFKSDMTAAGLCRACAPISRGALQRGDLLFRDNGTKVHHVGIYMGDGTAVEAEGRDVGVTRRALDAGGAEYWNRYGRLPLPGAPAAEAPKEAYFAVCSGGSVYLRRGPGAETQKLGTVHRGDKLLALPAEDGWCEVAAMQKNGIARGYMAERYVKRETMKNGE</sequence>
<feature type="domain" description="NlpC/P60" evidence="5">
    <location>
        <begin position="35"/>
        <end position="162"/>
    </location>
</feature>
<name>A0A142BVI8_9BACT</name>
<evidence type="ECO:0000313" key="6">
    <source>
        <dbReference type="EMBL" id="AMP42126.1"/>
    </source>
</evidence>
<keyword evidence="2" id="KW-0645">Protease</keyword>
<evidence type="ECO:0000259" key="5">
    <source>
        <dbReference type="PROSITE" id="PS51935"/>
    </source>
</evidence>
<dbReference type="InterPro" id="IPR038765">
    <property type="entry name" value="Papain-like_cys_pep_sf"/>
</dbReference>
<dbReference type="PANTHER" id="PTHR47053">
    <property type="entry name" value="MUREIN DD-ENDOPEPTIDASE MEPH-RELATED"/>
    <property type="match status" value="1"/>
</dbReference>
<accession>A0A142BVI8</accession>
<gene>
    <name evidence="6" type="primary">mepH</name>
</gene>
<dbReference type="PROSITE" id="PS51935">
    <property type="entry name" value="NLPC_P60"/>
    <property type="match status" value="1"/>
</dbReference>
<dbReference type="Pfam" id="PF00877">
    <property type="entry name" value="NLPC_P60"/>
    <property type="match status" value="1"/>
</dbReference>
<dbReference type="EMBL" id="KU736867">
    <property type="protein sequence ID" value="AMP42126.1"/>
    <property type="molecule type" value="Genomic_DNA"/>
</dbReference>
<evidence type="ECO:0000256" key="4">
    <source>
        <dbReference type="ARBA" id="ARBA00022807"/>
    </source>
</evidence>
<organism evidence="6">
    <name type="scientific">uncultured bacterium IN-02</name>
    <dbReference type="NCBI Taxonomy" id="1805580"/>
    <lineage>
        <taxon>Bacteria</taxon>
        <taxon>environmental samples</taxon>
    </lineage>
</organism>
<evidence type="ECO:0000256" key="1">
    <source>
        <dbReference type="ARBA" id="ARBA00007074"/>
    </source>
</evidence>
<dbReference type="GO" id="GO:0008234">
    <property type="term" value="F:cysteine-type peptidase activity"/>
    <property type="evidence" value="ECO:0007669"/>
    <property type="project" value="UniProtKB-KW"/>
</dbReference>
<reference evidence="6" key="1">
    <citation type="journal article" date="2016" name="Appl. Environ. Microbiol.">
        <title>Diversity of the Tetracycline Mobilome within a Chinese Pig Manure Sample.</title>
        <authorList>
            <person name="Leclercq S.O."/>
            <person name="Wang C."/>
            <person name="Zhu Y."/>
            <person name="Wu H."/>
            <person name="Du X."/>
            <person name="Liu Z."/>
            <person name="Feng J."/>
        </authorList>
    </citation>
    <scope>NUCLEOTIDE SEQUENCE</scope>
</reference>
<dbReference type="Gene3D" id="3.90.1720.10">
    <property type="entry name" value="endopeptidase domain like (from Nostoc punctiforme)"/>
    <property type="match status" value="1"/>
</dbReference>
<dbReference type="GO" id="GO:0006508">
    <property type="term" value="P:proteolysis"/>
    <property type="evidence" value="ECO:0007669"/>
    <property type="project" value="UniProtKB-KW"/>
</dbReference>
<protein>
    <submittedName>
        <fullName evidence="6">Murein DD-endopeptidase MepH</fullName>
    </submittedName>
</protein>
<evidence type="ECO:0000256" key="3">
    <source>
        <dbReference type="ARBA" id="ARBA00022801"/>
    </source>
</evidence>
<dbReference type="Gene3D" id="2.30.30.40">
    <property type="entry name" value="SH3 Domains"/>
    <property type="match status" value="1"/>
</dbReference>
<keyword evidence="3" id="KW-0378">Hydrolase</keyword>
<evidence type="ECO:0000256" key="2">
    <source>
        <dbReference type="ARBA" id="ARBA00022670"/>
    </source>
</evidence>
<proteinExistence type="inferred from homology"/>
<dbReference type="SUPFAM" id="SSF54001">
    <property type="entry name" value="Cysteine proteinases"/>
    <property type="match status" value="1"/>
</dbReference>
<dbReference type="AlphaFoldDB" id="A0A142BVI8"/>
<dbReference type="InterPro" id="IPR000064">
    <property type="entry name" value="NLP_P60_dom"/>
</dbReference>
<dbReference type="InterPro" id="IPR051202">
    <property type="entry name" value="Peptidase_C40"/>
</dbReference>
<reference evidence="6" key="2">
    <citation type="submission" date="2016-02" db="EMBL/GenBank/DDBJ databases">
        <authorList>
            <person name="Wen L."/>
            <person name="He K."/>
            <person name="Yang H."/>
        </authorList>
    </citation>
    <scope>NUCLEOTIDE SEQUENCE</scope>
</reference>
<dbReference type="PANTHER" id="PTHR47053:SF1">
    <property type="entry name" value="MUREIN DD-ENDOPEPTIDASE MEPH-RELATED"/>
    <property type="match status" value="1"/>
</dbReference>
<keyword evidence="4" id="KW-0788">Thiol protease</keyword>